<evidence type="ECO:0000313" key="4">
    <source>
        <dbReference type="Proteomes" id="UP000256877"/>
    </source>
</evidence>
<reference evidence="4 5" key="1">
    <citation type="submission" date="2017-07" db="EMBL/GenBank/DDBJ databases">
        <title>Draft genome sequence of aerobic hyperthermophilic archaea, Pyrobaculum aerophilum YKB31 and YKB32.</title>
        <authorList>
            <person name="Mochizuki T."/>
            <person name="Berliner A.J."/>
            <person name="Yoshida-Takashima Y."/>
            <person name="Takaki Y."/>
            <person name="Nunoura T."/>
            <person name="Takai K."/>
        </authorList>
    </citation>
    <scope>NUCLEOTIDE SEQUENCE [LARGE SCALE GENOMIC DNA]</scope>
    <source>
        <strain evidence="2 5">YKB31</strain>
        <strain evidence="3 4">YKB32</strain>
    </source>
</reference>
<evidence type="ECO:0000313" key="2">
    <source>
        <dbReference type="EMBL" id="RFA97194.1"/>
    </source>
</evidence>
<name>A0A371R195_9CREN</name>
<dbReference type="InterPro" id="IPR011689">
    <property type="entry name" value="PaRep2b"/>
</dbReference>
<comment type="caution">
    <text evidence="2">The sequence shown here is derived from an EMBL/GenBank/DDBJ whole genome shotgun (WGS) entry which is preliminary data.</text>
</comment>
<evidence type="ECO:0000313" key="3">
    <source>
        <dbReference type="EMBL" id="RFB00071.1"/>
    </source>
</evidence>
<proteinExistence type="predicted"/>
<evidence type="ECO:0000313" key="5">
    <source>
        <dbReference type="Proteomes" id="UP000257123"/>
    </source>
</evidence>
<accession>A0A371R195</accession>
<dbReference type="EMBL" id="NMUE01000008">
    <property type="protein sequence ID" value="RFA97194.1"/>
    <property type="molecule type" value="Genomic_DNA"/>
</dbReference>
<dbReference type="Pfam" id="PF07775">
    <property type="entry name" value="PaRep2b"/>
    <property type="match status" value="1"/>
</dbReference>
<organism evidence="2 5">
    <name type="scientific">Pyrobaculum aerophilum</name>
    <dbReference type="NCBI Taxonomy" id="13773"/>
    <lineage>
        <taxon>Archaea</taxon>
        <taxon>Thermoproteota</taxon>
        <taxon>Thermoprotei</taxon>
        <taxon>Thermoproteales</taxon>
        <taxon>Thermoproteaceae</taxon>
        <taxon>Pyrobaculum</taxon>
    </lineage>
</organism>
<evidence type="ECO:0000259" key="1">
    <source>
        <dbReference type="Pfam" id="PF07775"/>
    </source>
</evidence>
<dbReference type="Proteomes" id="UP000256877">
    <property type="component" value="Unassembled WGS sequence"/>
</dbReference>
<dbReference type="EMBL" id="NMUF01000004">
    <property type="protein sequence ID" value="RFB00071.1"/>
    <property type="molecule type" value="Genomic_DNA"/>
</dbReference>
<feature type="domain" description="PaRep2b" evidence="1">
    <location>
        <begin position="125"/>
        <end position="190"/>
    </location>
</feature>
<gene>
    <name evidence="2" type="ORF">CGL51_03590</name>
    <name evidence="3" type="ORF">CGL52_02410</name>
</gene>
<sequence length="197" mass="23200">MLLNEWDKAKELKDVKTLNKLGKYLRVLLPLAYLVDAYRQGELSSEEVALAIIFAVLYDGTIYRNEIWFSVGDPEQEENPIISREHFTVFWLWALKELGFRPSAVHFGYEAHIIVFRNNELYNLLKALNPALPKLYELRNTLAEFAEAFRVVSRELVKNRFSINWAYEVKEESFFKKLERVIAMVENYTSAKQNNRE</sequence>
<protein>
    <recommendedName>
        <fullName evidence="1">PaRep2b domain-containing protein</fullName>
    </recommendedName>
</protein>
<dbReference type="AlphaFoldDB" id="A0A371R195"/>
<dbReference type="Proteomes" id="UP000257123">
    <property type="component" value="Unassembled WGS sequence"/>
</dbReference>